<evidence type="ECO:0000256" key="1">
    <source>
        <dbReference type="SAM" id="MobiDB-lite"/>
    </source>
</evidence>
<sequence>MFDAESGVEVGPESPTALLVAAGRVDDHRVNLDREAALFGGLSASGVPPLRLVDAVFASHWVPGLEVLVRNEQALGGIPDLRDRLVATGDPRIALAVLQGRAWTKHDRRRVLAGADLRPEWRELWTAVRRWLIDGRVRAALAAAVVCPFPDVLTHAVSEPGAGLTRAELLRALSSLRTHGGDDAVRRVLDSVQVDRHPDVRELVEASLAGADDDPLRAAVSEAEGTVGLVDELRDADTYSDARDSLIWRADLDGTALLAAHEGTPFGPHAAVVLVERPDCPAELLLALCRTHPRPEELLKSCATPPPATALLELPPRCVTAKVLEVLVERCVAGGLTGEDLLAHARPAKTVLALAHAVDSSAPAPLWEGFHAGLARLVRSGLGADVAAWRAVAELLNRFRGTVPDLVEKAARHATGNDDAPGPWPGAADVPGHTDTRRLDVRRRAFVALVDAADDRTMDVLAPLVDGRTAYDTTVHGRWRPARLADLIARGPGRELALTARHSRLPADAVAPLAALDDPEVNAGLVYQIHANGRLLLDIVQGVPQRPCPDGTRIPLSPTLRAELLPADGTFPKRQWLAPFVGSGDPELLAAALAVVQIRTRHLQLKMALGQWERAGRDTIGLPNWFSDPTKALISALRTHPDPRTALESLRAHVRDAESADSLAKRLRTTTARSLPQLLNEGYRWDWSVLEVAHARGRLGNDILPRLAELPGCPDTLCRPGRDAIPNRDGKPMSPATLRSLTRRTLRPHDDWVSDALAQGRFTVRELLQHGRPVAALPVARIWPDQDARTLLESLVHDHLDGNTEAWVIALRLLDDFTGTLPELLTTAEHAAS</sequence>
<dbReference type="RefSeq" id="WP_126642519.1">
    <property type="nucleotide sequence ID" value="NZ_BIFH01000042.1"/>
</dbReference>
<protein>
    <submittedName>
        <fullName evidence="2">Uncharacterized protein</fullName>
    </submittedName>
</protein>
<dbReference type="AlphaFoldDB" id="A0A401Z1U8"/>
<feature type="region of interest" description="Disordered" evidence="1">
    <location>
        <begin position="414"/>
        <end position="433"/>
    </location>
</feature>
<gene>
    <name evidence="2" type="ORF">EHYA_08563</name>
</gene>
<reference evidence="2 3" key="1">
    <citation type="submission" date="2018-12" db="EMBL/GenBank/DDBJ databases">
        <title>Draft genome sequence of Embleya hyalina NBRC 13850T.</title>
        <authorList>
            <person name="Komaki H."/>
            <person name="Hosoyama A."/>
            <person name="Kimura A."/>
            <person name="Ichikawa N."/>
            <person name="Tamura T."/>
        </authorList>
    </citation>
    <scope>NUCLEOTIDE SEQUENCE [LARGE SCALE GENOMIC DNA]</scope>
    <source>
        <strain evidence="2 3">NBRC 13850</strain>
    </source>
</reference>
<proteinExistence type="predicted"/>
<evidence type="ECO:0000313" key="2">
    <source>
        <dbReference type="EMBL" id="GCE00837.1"/>
    </source>
</evidence>
<dbReference type="EMBL" id="BIFH01000042">
    <property type="protein sequence ID" value="GCE00837.1"/>
    <property type="molecule type" value="Genomic_DNA"/>
</dbReference>
<dbReference type="OrthoDB" id="3439521at2"/>
<accession>A0A401Z1U8</accession>
<comment type="caution">
    <text evidence="2">The sequence shown here is derived from an EMBL/GenBank/DDBJ whole genome shotgun (WGS) entry which is preliminary data.</text>
</comment>
<keyword evidence="3" id="KW-1185">Reference proteome</keyword>
<name>A0A401Z1U8_9ACTN</name>
<organism evidence="2 3">
    <name type="scientific">Embleya hyalina</name>
    <dbReference type="NCBI Taxonomy" id="516124"/>
    <lineage>
        <taxon>Bacteria</taxon>
        <taxon>Bacillati</taxon>
        <taxon>Actinomycetota</taxon>
        <taxon>Actinomycetes</taxon>
        <taxon>Kitasatosporales</taxon>
        <taxon>Streptomycetaceae</taxon>
        <taxon>Embleya</taxon>
    </lineage>
</organism>
<evidence type="ECO:0000313" key="3">
    <source>
        <dbReference type="Proteomes" id="UP000286931"/>
    </source>
</evidence>
<dbReference type="Proteomes" id="UP000286931">
    <property type="component" value="Unassembled WGS sequence"/>
</dbReference>